<protein>
    <submittedName>
        <fullName evidence="1">Uncharacterized protein</fullName>
    </submittedName>
</protein>
<evidence type="ECO:0000313" key="1">
    <source>
        <dbReference type="EMBL" id="RED87677.1"/>
    </source>
</evidence>
<dbReference type="EMBL" id="QRDZ01000002">
    <property type="protein sequence ID" value="RED87677.1"/>
    <property type="molecule type" value="Genomic_DNA"/>
</dbReference>
<accession>A0A3D9KP13</accession>
<dbReference type="Proteomes" id="UP000256977">
    <property type="component" value="Unassembled WGS sequence"/>
</dbReference>
<organism evidence="1 2">
    <name type="scientific">Cohnella phaseoli</name>
    <dbReference type="NCBI Taxonomy" id="456490"/>
    <lineage>
        <taxon>Bacteria</taxon>
        <taxon>Bacillati</taxon>
        <taxon>Bacillota</taxon>
        <taxon>Bacilli</taxon>
        <taxon>Bacillales</taxon>
        <taxon>Paenibacillaceae</taxon>
        <taxon>Cohnella</taxon>
    </lineage>
</organism>
<comment type="caution">
    <text evidence="1">The sequence shown here is derived from an EMBL/GenBank/DDBJ whole genome shotgun (WGS) entry which is preliminary data.</text>
</comment>
<name>A0A3D9KP13_9BACL</name>
<keyword evidence="2" id="KW-1185">Reference proteome</keyword>
<evidence type="ECO:0000313" key="2">
    <source>
        <dbReference type="Proteomes" id="UP000256977"/>
    </source>
</evidence>
<proteinExistence type="predicted"/>
<sequence>MIKMRIDERWLERQFVYSERHDIALPSLETDWDELPLACRIAILSKWEMIRGTIPDRIKSLEDVIRVKQQLLFEEDDFAESCLINGDIADLASRINDLNIWFRTRQDLEPHTKQHIG</sequence>
<gene>
    <name evidence="1" type="ORF">DFP98_102156</name>
</gene>
<dbReference type="AlphaFoldDB" id="A0A3D9KP13"/>
<reference evidence="1 2" key="1">
    <citation type="submission" date="2018-07" db="EMBL/GenBank/DDBJ databases">
        <title>Genomic Encyclopedia of Type Strains, Phase III (KMG-III): the genomes of soil and plant-associated and newly described type strains.</title>
        <authorList>
            <person name="Whitman W."/>
        </authorList>
    </citation>
    <scope>NUCLEOTIDE SEQUENCE [LARGE SCALE GENOMIC DNA]</scope>
    <source>
        <strain evidence="1 2">CECT 7287</strain>
    </source>
</reference>